<name>A0AAN8XJ10_HALRR</name>
<dbReference type="PANTHER" id="PTHR11176">
    <property type="entry name" value="BOULE-RELATED"/>
    <property type="match status" value="1"/>
</dbReference>
<dbReference type="SMART" id="SM00361">
    <property type="entry name" value="RRM_1"/>
    <property type="match status" value="1"/>
</dbReference>
<keyword evidence="4" id="KW-0221">Differentiation</keyword>
<dbReference type="PROSITE" id="PS50102">
    <property type="entry name" value="RRM"/>
    <property type="match status" value="1"/>
</dbReference>
<evidence type="ECO:0000313" key="12">
    <source>
        <dbReference type="Proteomes" id="UP001381693"/>
    </source>
</evidence>
<keyword evidence="5" id="KW-0810">Translation regulation</keyword>
<dbReference type="GO" id="GO:0003730">
    <property type="term" value="F:mRNA 3'-UTR binding"/>
    <property type="evidence" value="ECO:0007669"/>
    <property type="project" value="TreeGrafter"/>
</dbReference>
<dbReference type="GO" id="GO:0007283">
    <property type="term" value="P:spermatogenesis"/>
    <property type="evidence" value="ECO:0007669"/>
    <property type="project" value="UniProtKB-KW"/>
</dbReference>
<dbReference type="FunFam" id="3.30.70.330:FF:000167">
    <property type="entry name" value="protein boule-like isoform X1"/>
    <property type="match status" value="1"/>
</dbReference>
<keyword evidence="3" id="KW-0963">Cytoplasm</keyword>
<dbReference type="InterPro" id="IPR034988">
    <property type="entry name" value="DAZ_BOULE_RRM"/>
</dbReference>
<feature type="domain" description="RRM" evidence="10">
    <location>
        <begin position="33"/>
        <end position="110"/>
    </location>
</feature>
<evidence type="ECO:0000256" key="2">
    <source>
        <dbReference type="ARBA" id="ARBA00022473"/>
    </source>
</evidence>
<keyword evidence="12" id="KW-1185">Reference proteome</keyword>
<dbReference type="InterPro" id="IPR035979">
    <property type="entry name" value="RBD_domain_sf"/>
</dbReference>
<feature type="compositionally biased region" description="Polar residues" evidence="9">
    <location>
        <begin position="884"/>
        <end position="897"/>
    </location>
</feature>
<evidence type="ECO:0000256" key="9">
    <source>
        <dbReference type="SAM" id="MobiDB-lite"/>
    </source>
</evidence>
<evidence type="ECO:0000256" key="6">
    <source>
        <dbReference type="ARBA" id="ARBA00022871"/>
    </source>
</evidence>
<dbReference type="GO" id="GO:0051321">
    <property type="term" value="P:meiotic cell cycle"/>
    <property type="evidence" value="ECO:0007669"/>
    <property type="project" value="UniProtKB-ARBA"/>
</dbReference>
<protein>
    <recommendedName>
        <fullName evidence="10">RRM domain-containing protein</fullName>
    </recommendedName>
</protein>
<evidence type="ECO:0000259" key="10">
    <source>
        <dbReference type="PROSITE" id="PS50102"/>
    </source>
</evidence>
<gene>
    <name evidence="11" type="ORF">SK128_019211</name>
</gene>
<evidence type="ECO:0000256" key="3">
    <source>
        <dbReference type="ARBA" id="ARBA00022490"/>
    </source>
</evidence>
<feature type="compositionally biased region" description="Low complexity" evidence="9">
    <location>
        <begin position="10"/>
        <end position="22"/>
    </location>
</feature>
<keyword evidence="6" id="KW-0744">Spermatogenesis</keyword>
<evidence type="ECO:0000256" key="7">
    <source>
        <dbReference type="ARBA" id="ARBA00022884"/>
    </source>
</evidence>
<feature type="region of interest" description="Disordered" evidence="9">
    <location>
        <begin position="784"/>
        <end position="813"/>
    </location>
</feature>
<comment type="subcellular location">
    <subcellularLocation>
        <location evidence="1">Cytoplasm</location>
    </subcellularLocation>
</comment>
<dbReference type="AlphaFoldDB" id="A0AAN8XJ10"/>
<dbReference type="GO" id="GO:0070935">
    <property type="term" value="P:3'-UTR-mediated mRNA stabilization"/>
    <property type="evidence" value="ECO:0007669"/>
    <property type="project" value="TreeGrafter"/>
</dbReference>
<sequence>MSSPNSAEVSGSPSPAPSSIGNNAPKYGTLVPNRIFVGGISASTSEQDLLELFSQYGTVKATKIISDRAGVSKGYGFVTFETEDEARRLTQEADNIMLKDRKLNIAPAIKKQVSDVGYIKTYSPRLVETNNSMVGAGGTVFFSNGATYSTYGSTVPVIGPAEYHPTFTQAPAAPPPPAPTAYQTIVYQQPMYYTQQYQYPPTQTVQAQWGAAPQWRWVAPASYPQQASGSYITSDGMYTQASPTYIPECTSQCLVEPSSLPHKDPTTLAVGNLPYTHTSTCHVLTTPSASTTTSSIATATVSTTNSTSPRATVSTATSSSNTFSPTATTVCDSILLIKPLQMNGKTKSAIGKPKSPARIASKTIKAVDNNNHSTKASESKLNKSFILRNNLSRFNLGKSSSTTDKETGETSDVVENKTNKEMSVNTDSIGHKTGNLQKAYETERMDGTSCDKRLSSLRPPLHGNSSHDSQNFIRNVDISENMNTLTFDGRSVGNTDMHSRLRRASSCPQHGSEGLLTQSTLGTQQTPSFILVPSLTSPVHARISKNTVPHKSESVVKYSATNQSPSIQMQCISNSTSHWLPVSTEAHTGPRVSAVTHSPIATNSFNNSLSITTQVSLVSATKTVTSNTRSICSPINNHSTFMYGHNMYCASHPGFELNQSHGYASQNVWMMMLPYTSWRTGAPCYQWPAPVYVQWPVAPSPLIYAPAASVNANSPTHSVTPSLSSISSDTLSPDLHYNSYDSESRVLEDVYSRPSQFRQSDHRAPAARVDEAVTVTSEAQTFETTVSSAPCQRSKNGEMFSQKKQRGFKLPKSNTYNSNWSPASKTVSFLKKPDSFTYYQPARRMRNIGAITEAEDDERPSPHLDNDSSGLMPITPPPTPIFKTDSSATIVNDTNSC</sequence>
<evidence type="ECO:0000256" key="1">
    <source>
        <dbReference type="ARBA" id="ARBA00004496"/>
    </source>
</evidence>
<evidence type="ECO:0000256" key="5">
    <source>
        <dbReference type="ARBA" id="ARBA00022845"/>
    </source>
</evidence>
<dbReference type="GO" id="GO:0030154">
    <property type="term" value="P:cell differentiation"/>
    <property type="evidence" value="ECO:0007669"/>
    <property type="project" value="UniProtKB-KW"/>
</dbReference>
<dbReference type="Proteomes" id="UP001381693">
    <property type="component" value="Unassembled WGS sequence"/>
</dbReference>
<keyword evidence="2" id="KW-0217">Developmental protein</keyword>
<feature type="region of interest" description="Disordered" evidence="9">
    <location>
        <begin position="1"/>
        <end position="22"/>
    </location>
</feature>
<dbReference type="GO" id="GO:0008494">
    <property type="term" value="F:translation activator activity"/>
    <property type="evidence" value="ECO:0007669"/>
    <property type="project" value="TreeGrafter"/>
</dbReference>
<dbReference type="Gene3D" id="3.30.70.330">
    <property type="match status" value="1"/>
</dbReference>
<proteinExistence type="predicted"/>
<evidence type="ECO:0000313" key="11">
    <source>
        <dbReference type="EMBL" id="KAK7085126.1"/>
    </source>
</evidence>
<dbReference type="Pfam" id="PF00076">
    <property type="entry name" value="RRM_1"/>
    <property type="match status" value="1"/>
</dbReference>
<dbReference type="GO" id="GO:0045948">
    <property type="term" value="P:positive regulation of translational initiation"/>
    <property type="evidence" value="ECO:0007669"/>
    <property type="project" value="TreeGrafter"/>
</dbReference>
<keyword evidence="7 8" id="KW-0694">RNA-binding</keyword>
<feature type="region of interest" description="Disordered" evidence="9">
    <location>
        <begin position="852"/>
        <end position="897"/>
    </location>
</feature>
<organism evidence="11 12">
    <name type="scientific">Halocaridina rubra</name>
    <name type="common">Hawaiian red shrimp</name>
    <dbReference type="NCBI Taxonomy" id="373956"/>
    <lineage>
        <taxon>Eukaryota</taxon>
        <taxon>Metazoa</taxon>
        <taxon>Ecdysozoa</taxon>
        <taxon>Arthropoda</taxon>
        <taxon>Crustacea</taxon>
        <taxon>Multicrustacea</taxon>
        <taxon>Malacostraca</taxon>
        <taxon>Eumalacostraca</taxon>
        <taxon>Eucarida</taxon>
        <taxon>Decapoda</taxon>
        <taxon>Pleocyemata</taxon>
        <taxon>Caridea</taxon>
        <taxon>Atyoidea</taxon>
        <taxon>Atyidae</taxon>
        <taxon>Halocaridina</taxon>
    </lineage>
</organism>
<dbReference type="InterPro" id="IPR012677">
    <property type="entry name" value="Nucleotide-bd_a/b_plait_sf"/>
</dbReference>
<dbReference type="CDD" id="cd12412">
    <property type="entry name" value="RRM_DAZL_BOULE"/>
    <property type="match status" value="1"/>
</dbReference>
<evidence type="ECO:0000256" key="8">
    <source>
        <dbReference type="PROSITE-ProRule" id="PRU00176"/>
    </source>
</evidence>
<dbReference type="InterPro" id="IPR003954">
    <property type="entry name" value="RRM_euk-type"/>
</dbReference>
<dbReference type="SUPFAM" id="SSF54928">
    <property type="entry name" value="RNA-binding domain, RBD"/>
    <property type="match status" value="1"/>
</dbReference>
<dbReference type="EMBL" id="JAXCGZ010001896">
    <property type="protein sequence ID" value="KAK7085126.1"/>
    <property type="molecule type" value="Genomic_DNA"/>
</dbReference>
<evidence type="ECO:0000256" key="4">
    <source>
        <dbReference type="ARBA" id="ARBA00022782"/>
    </source>
</evidence>
<dbReference type="SMART" id="SM00360">
    <property type="entry name" value="RRM"/>
    <property type="match status" value="1"/>
</dbReference>
<dbReference type="InterPro" id="IPR000504">
    <property type="entry name" value="RRM_dom"/>
</dbReference>
<dbReference type="GO" id="GO:0005737">
    <property type="term" value="C:cytoplasm"/>
    <property type="evidence" value="ECO:0007669"/>
    <property type="project" value="UniProtKB-SubCell"/>
</dbReference>
<dbReference type="PANTHER" id="PTHR11176:SF57">
    <property type="entry name" value="PROTEIN BOULE"/>
    <property type="match status" value="1"/>
</dbReference>
<feature type="compositionally biased region" description="Polar residues" evidence="9">
    <location>
        <begin position="784"/>
        <end position="794"/>
    </location>
</feature>
<reference evidence="11 12" key="1">
    <citation type="submission" date="2023-11" db="EMBL/GenBank/DDBJ databases">
        <title>Halocaridina rubra genome assembly.</title>
        <authorList>
            <person name="Smith C."/>
        </authorList>
    </citation>
    <scope>NUCLEOTIDE SEQUENCE [LARGE SCALE GENOMIC DNA]</scope>
    <source>
        <strain evidence="11">EP-1</strain>
        <tissue evidence="11">Whole</tissue>
    </source>
</reference>
<comment type="caution">
    <text evidence="11">The sequence shown here is derived from an EMBL/GenBank/DDBJ whole genome shotgun (WGS) entry which is preliminary data.</text>
</comment>
<accession>A0AAN8XJ10</accession>